<comment type="caution">
    <text evidence="8">The sequence shown here is derived from an EMBL/GenBank/DDBJ whole genome shotgun (WGS) entry which is preliminary data.</text>
</comment>
<feature type="transmembrane region" description="Helical" evidence="6">
    <location>
        <begin position="73"/>
        <end position="92"/>
    </location>
</feature>
<dbReference type="InterPro" id="IPR007816">
    <property type="entry name" value="ResB-like_domain"/>
</dbReference>
<proteinExistence type="predicted"/>
<evidence type="ECO:0000256" key="1">
    <source>
        <dbReference type="ARBA" id="ARBA00004141"/>
    </source>
</evidence>
<feature type="transmembrane region" description="Helical" evidence="6">
    <location>
        <begin position="104"/>
        <end position="127"/>
    </location>
</feature>
<keyword evidence="4 6" id="KW-1133">Transmembrane helix</keyword>
<evidence type="ECO:0000256" key="2">
    <source>
        <dbReference type="ARBA" id="ARBA00022692"/>
    </source>
</evidence>
<gene>
    <name evidence="8" type="ORF">ACERK3_08730</name>
</gene>
<evidence type="ECO:0000256" key="6">
    <source>
        <dbReference type="SAM" id="Phobius"/>
    </source>
</evidence>
<evidence type="ECO:0000256" key="4">
    <source>
        <dbReference type="ARBA" id="ARBA00022989"/>
    </source>
</evidence>
<reference evidence="8 9" key="1">
    <citation type="submission" date="2024-08" db="EMBL/GenBank/DDBJ databases">
        <title>Whole-genome sequencing of halo(alkali)philic microorganisms from hypersaline lakes.</title>
        <authorList>
            <person name="Sorokin D.Y."/>
            <person name="Merkel A.Y."/>
            <person name="Messina E."/>
            <person name="Yakimov M."/>
        </authorList>
    </citation>
    <scope>NUCLEOTIDE SEQUENCE [LARGE SCALE GENOMIC DNA]</scope>
    <source>
        <strain evidence="8 9">AB-hyl4</strain>
    </source>
</reference>
<evidence type="ECO:0000259" key="7">
    <source>
        <dbReference type="Pfam" id="PF05140"/>
    </source>
</evidence>
<organism evidence="8 9">
    <name type="scientific">Natronomicrosphaera hydrolytica</name>
    <dbReference type="NCBI Taxonomy" id="3242702"/>
    <lineage>
        <taxon>Bacteria</taxon>
        <taxon>Pseudomonadati</taxon>
        <taxon>Planctomycetota</taxon>
        <taxon>Phycisphaerae</taxon>
        <taxon>Phycisphaerales</taxon>
        <taxon>Phycisphaeraceae</taxon>
        <taxon>Natronomicrosphaera</taxon>
    </lineage>
</organism>
<keyword evidence="5 6" id="KW-0472">Membrane</keyword>
<evidence type="ECO:0000313" key="9">
    <source>
        <dbReference type="Proteomes" id="UP001575105"/>
    </source>
</evidence>
<dbReference type="Pfam" id="PF05140">
    <property type="entry name" value="ResB"/>
    <property type="match status" value="1"/>
</dbReference>
<keyword evidence="3" id="KW-0201">Cytochrome c-type biogenesis</keyword>
<dbReference type="RefSeq" id="WP_425345308.1">
    <property type="nucleotide sequence ID" value="NZ_JBGUBD010000005.1"/>
</dbReference>
<dbReference type="EMBL" id="JBGUBD010000005">
    <property type="protein sequence ID" value="MFA9478380.1"/>
    <property type="molecule type" value="Genomic_DNA"/>
</dbReference>
<accession>A0ABV4U449</accession>
<dbReference type="InterPro" id="IPR023494">
    <property type="entry name" value="Cyt_c_bgen_Ccs1/CcsB/ResB"/>
</dbReference>
<sequence length="392" mass="43664">MTALLRSTLTALASLRLTVALFAMAMFLIFAGTLAQVHAGIWQVMAEYFRTPFAWIELQLFIPQQLATVPGRFPFPGGYLLGGLLIINLLAAHAIRFRLAAKRIGIITLHLGIIVLLLGEFVTGLFAEEGLMTILEGESAQYVEDVREAELVILDRSGDDEQDRVTVIPERMLTTAGQTVDHPALPFTVTVDQWLPNARLFNAAPDTPTRATRGAGRQIVPRPEPLARGIDGNNIDMPAAFITLHHDGRPLGTWLVAELIGPSQTVEVDGRTYHLDLRFKRTYKPYTLHLIEFTHERFVGTERPRNFASRIRLVDPTRNADREVVISMNSPLRYAGATFYQSAYLEQDTGTVLQVVRNPGWLLPYIACGLVALGMLIHFGQGLWRFAGKVKR</sequence>
<evidence type="ECO:0000256" key="3">
    <source>
        <dbReference type="ARBA" id="ARBA00022748"/>
    </source>
</evidence>
<dbReference type="PANTHER" id="PTHR31566">
    <property type="entry name" value="CYTOCHROME C BIOGENESIS PROTEIN CCS1, CHLOROPLASTIC"/>
    <property type="match status" value="1"/>
</dbReference>
<name>A0ABV4U449_9BACT</name>
<feature type="transmembrane region" description="Helical" evidence="6">
    <location>
        <begin position="361"/>
        <end position="384"/>
    </location>
</feature>
<protein>
    <submittedName>
        <fullName evidence="8">Cytochrome c biogenesis protein ResB</fullName>
    </submittedName>
</protein>
<comment type="subcellular location">
    <subcellularLocation>
        <location evidence="1">Membrane</location>
        <topology evidence="1">Multi-pass membrane protein</topology>
    </subcellularLocation>
</comment>
<feature type="domain" description="ResB-like" evidence="7">
    <location>
        <begin position="277"/>
        <end position="345"/>
    </location>
</feature>
<dbReference type="Proteomes" id="UP001575105">
    <property type="component" value="Unassembled WGS sequence"/>
</dbReference>
<keyword evidence="2 6" id="KW-0812">Transmembrane</keyword>
<evidence type="ECO:0000313" key="8">
    <source>
        <dbReference type="EMBL" id="MFA9478380.1"/>
    </source>
</evidence>
<evidence type="ECO:0000256" key="5">
    <source>
        <dbReference type="ARBA" id="ARBA00023136"/>
    </source>
</evidence>
<keyword evidence="9" id="KW-1185">Reference proteome</keyword>